<evidence type="ECO:0000256" key="3">
    <source>
        <dbReference type="ARBA" id="ARBA00022840"/>
    </source>
</evidence>
<comment type="caution">
    <text evidence="5">The sequence shown here is derived from an EMBL/GenBank/DDBJ whole genome shotgun (WGS) entry which is preliminary data.</text>
</comment>
<dbReference type="GO" id="GO:0005524">
    <property type="term" value="F:ATP binding"/>
    <property type="evidence" value="ECO:0007669"/>
    <property type="project" value="UniProtKB-KW"/>
</dbReference>
<dbReference type="GO" id="GO:0016887">
    <property type="term" value="F:ATP hydrolysis activity"/>
    <property type="evidence" value="ECO:0007669"/>
    <property type="project" value="InterPro"/>
</dbReference>
<dbReference type="Pfam" id="PF00005">
    <property type="entry name" value="ABC_tran"/>
    <property type="match status" value="1"/>
</dbReference>
<dbReference type="EMBL" id="BDFD01000005">
    <property type="protein sequence ID" value="GAV19901.1"/>
    <property type="molecule type" value="Genomic_DNA"/>
</dbReference>
<dbReference type="InterPro" id="IPR003439">
    <property type="entry name" value="ABC_transporter-like_ATP-bd"/>
</dbReference>
<dbReference type="SMART" id="SM00382">
    <property type="entry name" value="AAA"/>
    <property type="match status" value="1"/>
</dbReference>
<dbReference type="RefSeq" id="WP_072659228.1">
    <property type="nucleotide sequence ID" value="NZ_BDFD01000005.1"/>
</dbReference>
<evidence type="ECO:0000256" key="2">
    <source>
        <dbReference type="ARBA" id="ARBA00022741"/>
    </source>
</evidence>
<dbReference type="PROSITE" id="PS00211">
    <property type="entry name" value="ABC_TRANSPORTER_1"/>
    <property type="match status" value="1"/>
</dbReference>
<evidence type="ECO:0000259" key="4">
    <source>
        <dbReference type="PROSITE" id="PS50893"/>
    </source>
</evidence>
<dbReference type="SUPFAM" id="SSF52540">
    <property type="entry name" value="P-loop containing nucleoside triphosphate hydrolases"/>
    <property type="match status" value="1"/>
</dbReference>
<keyword evidence="1" id="KW-0813">Transport</keyword>
<keyword evidence="3 5" id="KW-0067">ATP-binding</keyword>
<dbReference type="STRING" id="1921010.MMIC_P0859"/>
<dbReference type="Gene3D" id="3.40.50.300">
    <property type="entry name" value="P-loop containing nucleotide triphosphate hydrolases"/>
    <property type="match status" value="1"/>
</dbReference>
<reference evidence="5 6" key="1">
    <citation type="journal article" date="2017" name="Arch. Microbiol.">
        <title>Mariprofundus micogutta sp. nov., a novel iron-oxidizing zetaproteobacterium isolated from a deep-sea hydrothermal field at the Bayonnaise knoll of the Izu-Ogasawara arc, and a description of Mariprofundales ord. nov. and Zetaproteobacteria classis nov.</title>
        <authorList>
            <person name="Makita H."/>
            <person name="Tanaka E."/>
            <person name="Mitsunobu S."/>
            <person name="Miyazaki M."/>
            <person name="Nunoura T."/>
            <person name="Uematsu K."/>
            <person name="Takaki Y."/>
            <person name="Nishi S."/>
            <person name="Shimamura S."/>
            <person name="Takai K."/>
        </authorList>
    </citation>
    <scope>NUCLEOTIDE SEQUENCE [LARGE SCALE GENOMIC DNA]</scope>
    <source>
        <strain evidence="5 6">ET2</strain>
    </source>
</reference>
<evidence type="ECO:0000256" key="1">
    <source>
        <dbReference type="ARBA" id="ARBA00022448"/>
    </source>
</evidence>
<accession>A0A1L8CLW7</accession>
<feature type="domain" description="ABC transporter" evidence="4">
    <location>
        <begin position="4"/>
        <end position="233"/>
    </location>
</feature>
<dbReference type="PROSITE" id="PS50893">
    <property type="entry name" value="ABC_TRANSPORTER_2"/>
    <property type="match status" value="1"/>
</dbReference>
<protein>
    <submittedName>
        <fullName evidence="5">ABC-2 type transport system ATP-binding protein</fullName>
    </submittedName>
</protein>
<sequence>MHALEIHGLGKTYNNGKTALQDVNLTVPQGSFFALLGPNGAGKSTMINVLADTVRPTAGNVSLFGRDLFNDRAWCKKRMGVVPQEIAFDPFFTPREVLRFTSGLFGCKPDEAWIDELFERLELTEHSKKNTRQLSGGMRRRLLVAQALVHRPELVILDEPTAGVDVELRRRLWDFMRELNNKGITILLTTHYLDEAEELCDQVAIIDQGNLLTAQPMQQLMQSVASSYLWLNYAKPVTLNETDKLALATYEPRSSEEGLCLKLGRLDDGNSTFHQAYEAAVARFGPPVDAGVRSEDLEDVFLRLTARHGAKA</sequence>
<keyword evidence="2" id="KW-0547">Nucleotide-binding</keyword>
<dbReference type="AlphaFoldDB" id="A0A1L8CLW7"/>
<gene>
    <name evidence="5" type="ORF">MMIC_P0859</name>
</gene>
<evidence type="ECO:0000313" key="6">
    <source>
        <dbReference type="Proteomes" id="UP000231632"/>
    </source>
</evidence>
<dbReference type="InterPro" id="IPR003593">
    <property type="entry name" value="AAA+_ATPase"/>
</dbReference>
<dbReference type="Proteomes" id="UP000231632">
    <property type="component" value="Unassembled WGS sequence"/>
</dbReference>
<dbReference type="PANTHER" id="PTHR42711">
    <property type="entry name" value="ABC TRANSPORTER ATP-BINDING PROTEIN"/>
    <property type="match status" value="1"/>
</dbReference>
<keyword evidence="6" id="KW-1185">Reference proteome</keyword>
<evidence type="ECO:0000313" key="5">
    <source>
        <dbReference type="EMBL" id="GAV19901.1"/>
    </source>
</evidence>
<proteinExistence type="predicted"/>
<dbReference type="InterPro" id="IPR050763">
    <property type="entry name" value="ABC_transporter_ATP-binding"/>
</dbReference>
<dbReference type="CDD" id="cd03230">
    <property type="entry name" value="ABC_DR_subfamily_A"/>
    <property type="match status" value="1"/>
</dbReference>
<dbReference type="OrthoDB" id="24472at2"/>
<organism evidence="5 6">
    <name type="scientific">Mariprofundus micogutta</name>
    <dbReference type="NCBI Taxonomy" id="1921010"/>
    <lineage>
        <taxon>Bacteria</taxon>
        <taxon>Pseudomonadati</taxon>
        <taxon>Pseudomonadota</taxon>
        <taxon>Candidatius Mariprofundia</taxon>
        <taxon>Mariprofundales</taxon>
        <taxon>Mariprofundaceae</taxon>
        <taxon>Mariprofundus</taxon>
    </lineage>
</organism>
<dbReference type="InterPro" id="IPR027417">
    <property type="entry name" value="P-loop_NTPase"/>
</dbReference>
<dbReference type="PANTHER" id="PTHR42711:SF15">
    <property type="entry name" value="ABC-TYPE MULTIDRUG TRANSPORT SYSTEM, ATPASE COMPONENT"/>
    <property type="match status" value="1"/>
</dbReference>
<name>A0A1L8CLW7_9PROT</name>
<dbReference type="InterPro" id="IPR017871">
    <property type="entry name" value="ABC_transporter-like_CS"/>
</dbReference>